<keyword evidence="2" id="KW-1185">Reference proteome</keyword>
<dbReference type="Proteomes" id="UP000579281">
    <property type="component" value="Unassembled WGS sequence"/>
</dbReference>
<sequence>MNCVESYSNMILRDSICINIQQKEAEPFEKSENGYKD</sequence>
<accession>A0A841KPE7</accession>
<name>A0A841KPE7_9FIRM</name>
<evidence type="ECO:0000313" key="1">
    <source>
        <dbReference type="EMBL" id="MBB6215293.1"/>
    </source>
</evidence>
<evidence type="ECO:0000313" key="2">
    <source>
        <dbReference type="Proteomes" id="UP000579281"/>
    </source>
</evidence>
<dbReference type="AlphaFoldDB" id="A0A841KPE7"/>
<comment type="caution">
    <text evidence="1">The sequence shown here is derived from an EMBL/GenBank/DDBJ whole genome shotgun (WGS) entry which is preliminary data.</text>
</comment>
<protein>
    <submittedName>
        <fullName evidence="1">Uncharacterized protein</fullName>
    </submittedName>
</protein>
<gene>
    <name evidence="1" type="ORF">HNQ80_001382</name>
</gene>
<proteinExistence type="predicted"/>
<dbReference type="EMBL" id="JACHEN010000006">
    <property type="protein sequence ID" value="MBB6215293.1"/>
    <property type="molecule type" value="Genomic_DNA"/>
</dbReference>
<reference evidence="1 2" key="1">
    <citation type="submission" date="2020-08" db="EMBL/GenBank/DDBJ databases">
        <title>Genomic Encyclopedia of Type Strains, Phase IV (KMG-IV): sequencing the most valuable type-strain genomes for metagenomic binning, comparative biology and taxonomic classification.</title>
        <authorList>
            <person name="Goeker M."/>
        </authorList>
    </citation>
    <scope>NUCLEOTIDE SEQUENCE [LARGE SCALE GENOMIC DNA]</scope>
    <source>
        <strain evidence="1 2">DSM 103526</strain>
    </source>
</reference>
<organism evidence="1 2">
    <name type="scientific">Anaerosolibacter carboniphilus</name>
    <dbReference type="NCBI Taxonomy" id="1417629"/>
    <lineage>
        <taxon>Bacteria</taxon>
        <taxon>Bacillati</taxon>
        <taxon>Bacillota</taxon>
        <taxon>Clostridia</taxon>
        <taxon>Peptostreptococcales</taxon>
        <taxon>Thermotaleaceae</taxon>
        <taxon>Anaerosolibacter</taxon>
    </lineage>
</organism>